<accession>H5TKI7</accession>
<feature type="region of interest" description="Disordered" evidence="1">
    <location>
        <begin position="223"/>
        <end position="257"/>
    </location>
</feature>
<sequence>MIVVKPQHRVQIATLSAVLCAVLALAGCGLARESGTAVPAPPTASDHIPADFDTTFRWIPGDVLDLSAPEGTFVRAFVESFEIANATQSTSWGYPGFSDAAPSNIAQMLTVYPSKVSDARPSVGTVFFTALRREDNAYGTRIVLCRYGYSSVRDGSGTSAWSSRVDAPRPVEIDFRQQAAAPPVKVHGSQRTPGADVFGGWYASRYDFAAVYPTPSADQQACAAQVPASVPNRPARHGAQPWAPMPPSPGWSARADL</sequence>
<gene>
    <name evidence="3" type="ORF">GOOTI_090_00250</name>
</gene>
<proteinExistence type="predicted"/>
<feature type="signal peptide" evidence="2">
    <location>
        <begin position="1"/>
        <end position="26"/>
    </location>
</feature>
<feature type="chain" id="PRO_5003598072" description="Lipoprotein" evidence="2">
    <location>
        <begin position="27"/>
        <end position="257"/>
    </location>
</feature>
<reference evidence="3" key="1">
    <citation type="submission" date="2012-02" db="EMBL/GenBank/DDBJ databases">
        <title>Whole genome shotgun sequence of Gordonia otitidis NBRC 100426.</title>
        <authorList>
            <person name="Yoshida I."/>
            <person name="Hosoyama A."/>
            <person name="Tsuchikane K."/>
            <person name="Katsumata H."/>
            <person name="Yamazaki S."/>
            <person name="Fujita N."/>
        </authorList>
    </citation>
    <scope>NUCLEOTIDE SEQUENCE [LARGE SCALE GENOMIC DNA]</scope>
    <source>
        <strain evidence="3">NBRC 100426</strain>
    </source>
</reference>
<keyword evidence="2" id="KW-0732">Signal</keyword>
<name>H5TKI7_GORO1</name>
<evidence type="ECO:0008006" key="5">
    <source>
        <dbReference type="Google" id="ProtNLM"/>
    </source>
</evidence>
<dbReference type="Proteomes" id="UP000005038">
    <property type="component" value="Unassembled WGS sequence"/>
</dbReference>
<comment type="caution">
    <text evidence="3">The sequence shown here is derived from an EMBL/GenBank/DDBJ whole genome shotgun (WGS) entry which is preliminary data.</text>
</comment>
<evidence type="ECO:0000256" key="2">
    <source>
        <dbReference type="SAM" id="SignalP"/>
    </source>
</evidence>
<dbReference type="EMBL" id="BAFB01000090">
    <property type="protein sequence ID" value="GAB33995.1"/>
    <property type="molecule type" value="Genomic_DNA"/>
</dbReference>
<dbReference type="PROSITE" id="PS51257">
    <property type="entry name" value="PROKAR_LIPOPROTEIN"/>
    <property type="match status" value="1"/>
</dbReference>
<keyword evidence="4" id="KW-1185">Reference proteome</keyword>
<evidence type="ECO:0000256" key="1">
    <source>
        <dbReference type="SAM" id="MobiDB-lite"/>
    </source>
</evidence>
<evidence type="ECO:0000313" key="4">
    <source>
        <dbReference type="Proteomes" id="UP000005038"/>
    </source>
</evidence>
<dbReference type="RefSeq" id="WP_007238236.1">
    <property type="nucleotide sequence ID" value="NZ_BAFB01000090.1"/>
</dbReference>
<protein>
    <recommendedName>
        <fullName evidence="5">Lipoprotein</fullName>
    </recommendedName>
</protein>
<organism evidence="3 4">
    <name type="scientific">Gordonia otitidis (strain DSM 44809 / CCUG 52243 / JCM 12355 / NBRC 100426 / IFM 10032)</name>
    <dbReference type="NCBI Taxonomy" id="1108044"/>
    <lineage>
        <taxon>Bacteria</taxon>
        <taxon>Bacillati</taxon>
        <taxon>Actinomycetota</taxon>
        <taxon>Actinomycetes</taxon>
        <taxon>Mycobacteriales</taxon>
        <taxon>Gordoniaceae</taxon>
        <taxon>Gordonia</taxon>
    </lineage>
</organism>
<evidence type="ECO:0000313" key="3">
    <source>
        <dbReference type="EMBL" id="GAB33995.1"/>
    </source>
</evidence>
<dbReference type="AlphaFoldDB" id="H5TKI7"/>